<reference evidence="2" key="1">
    <citation type="submission" date="2016-05" db="EMBL/GenBank/DDBJ databases">
        <authorList>
            <person name="Wang W."/>
            <person name="Zhu L."/>
        </authorList>
    </citation>
    <scope>NUCLEOTIDE SEQUENCE [LARGE SCALE GENOMIC DNA]</scope>
    <source>
        <strain evidence="2">W-2</strain>
    </source>
</reference>
<proteinExistence type="predicted"/>
<accession>A0A1B7KQZ3</accession>
<sequence>MKRERNAPCSCGSGKKYKDCCGKGNVVSLQAVMDEQLTECMHDLLWYATGEYADELLKAVGDTKQWERHGEIGEAINFFMMNWAIFCIPVTPKGETIVERYVRRRSSLWRPSIRSILSSWVGAVPSFDIVVEIQEERKFIIQDVLTSEKRAVRIFDSEPSPHVKKGDLLMGIIVPAGETYTYFTTFFSFPNMSAREIAHSLREMWKEHRMMNAREFLRTSFPSVWMAVVRSIMLFVEDSFEWEHPNYAEVAQELEKKMPYGAELDIAKMIWREYCDTYQPVIRSVPLHAAALHYIVCRVLRGEAVTQTNLARLYGVSASSISKKVNDMMDHITYRFLSEMENEEYFSEEWDDEFADFDEEWHEAFWDEEEMDPMRELVESMFDKLVKTGYIFGKERNQQELDHLVDEVVREFFEVEENKTYDHQEIRAIAEKIIADLLD</sequence>
<organism evidence="1 2">
    <name type="scientific">Parageobacillus thermoglucosidasius</name>
    <name type="common">Geobacillus thermoglucosidasius</name>
    <dbReference type="NCBI Taxonomy" id="1426"/>
    <lineage>
        <taxon>Bacteria</taxon>
        <taxon>Bacillati</taxon>
        <taxon>Bacillota</taxon>
        <taxon>Bacilli</taxon>
        <taxon>Bacillales</taxon>
        <taxon>Anoxybacillaceae</taxon>
        <taxon>Parageobacillus</taxon>
    </lineage>
</organism>
<dbReference type="InterPro" id="IPR004027">
    <property type="entry name" value="SEC_C_motif"/>
</dbReference>
<dbReference type="Proteomes" id="UP000078290">
    <property type="component" value="Unassembled WGS sequence"/>
</dbReference>
<dbReference type="OrthoDB" id="6399948at2"/>
<dbReference type="Gene3D" id="3.10.450.50">
    <property type="match status" value="1"/>
</dbReference>
<dbReference type="EMBL" id="LXMA01000034">
    <property type="protein sequence ID" value="OAT72508.1"/>
    <property type="molecule type" value="Genomic_DNA"/>
</dbReference>
<dbReference type="Pfam" id="PF25948">
    <property type="entry name" value="DUF7986"/>
    <property type="match status" value="1"/>
</dbReference>
<gene>
    <name evidence="1" type="ORF">A7K69_10345</name>
</gene>
<evidence type="ECO:0000313" key="1">
    <source>
        <dbReference type="EMBL" id="OAT72508.1"/>
    </source>
</evidence>
<dbReference type="InterPro" id="IPR058292">
    <property type="entry name" value="DUF7986"/>
</dbReference>
<dbReference type="Pfam" id="PF02810">
    <property type="entry name" value="SEC-C"/>
    <property type="match status" value="1"/>
</dbReference>
<protein>
    <submittedName>
        <fullName evidence="1">Uncharacterized protein</fullName>
    </submittedName>
</protein>
<comment type="caution">
    <text evidence="1">The sequence shown here is derived from an EMBL/GenBank/DDBJ whole genome shotgun (WGS) entry which is preliminary data.</text>
</comment>
<evidence type="ECO:0000313" key="2">
    <source>
        <dbReference type="Proteomes" id="UP000078290"/>
    </source>
</evidence>
<name>A0A1B7KQZ3_PARTM</name>
<dbReference type="RefSeq" id="WP_064552291.1">
    <property type="nucleotide sequence ID" value="NZ_LXMA01000034.1"/>
</dbReference>
<dbReference type="AlphaFoldDB" id="A0A1B7KQZ3"/>
<dbReference type="SUPFAM" id="SSF103642">
    <property type="entry name" value="Sec-C motif"/>
    <property type="match status" value="1"/>
</dbReference>